<dbReference type="InterPro" id="IPR002068">
    <property type="entry name" value="A-crystallin/Hsp20_dom"/>
</dbReference>
<dbReference type="Gene3D" id="2.60.40.790">
    <property type="match status" value="1"/>
</dbReference>
<proteinExistence type="inferred from homology"/>
<dbReference type="AlphaFoldDB" id="A0A4Q0QIJ4"/>
<accession>A0A4Q0QIJ4</accession>
<evidence type="ECO:0000313" key="4">
    <source>
        <dbReference type="EMBL" id="RXG91995.1"/>
    </source>
</evidence>
<comment type="similarity">
    <text evidence="1 2">Belongs to the small heat shock protein (HSP20) family.</text>
</comment>
<sequence>MIMASKKELQVAQKRELEKKEETTIPARIFVPNADIYETKDGLNVVLEMPGVDKNSVDVRVEDDVLKVDGKLDFSKYKGLQPVYTEYNIGHFSRSFRLFGKIDQSKIAAELKDGVLSLMLPLAEKAKPRAIQVN</sequence>
<reference evidence="4 5" key="1">
    <citation type="submission" date="2018-11" db="EMBL/GenBank/DDBJ databases">
        <title>Bradyrhizobium sp. nov., isolated from effective nodules of peanut in China.</title>
        <authorList>
            <person name="Li Y."/>
        </authorList>
    </citation>
    <scope>NUCLEOTIDE SEQUENCE [LARGE SCALE GENOMIC DNA]</scope>
    <source>
        <strain evidence="4 5">CCBAU 51770</strain>
    </source>
</reference>
<evidence type="ECO:0000313" key="5">
    <source>
        <dbReference type="Proteomes" id="UP000290174"/>
    </source>
</evidence>
<organism evidence="4 5">
    <name type="scientific">Bradyrhizobium zhanjiangense</name>
    <dbReference type="NCBI Taxonomy" id="1325107"/>
    <lineage>
        <taxon>Bacteria</taxon>
        <taxon>Pseudomonadati</taxon>
        <taxon>Pseudomonadota</taxon>
        <taxon>Alphaproteobacteria</taxon>
        <taxon>Hyphomicrobiales</taxon>
        <taxon>Nitrobacteraceae</taxon>
        <taxon>Bradyrhizobium</taxon>
    </lineage>
</organism>
<dbReference type="PROSITE" id="PS01031">
    <property type="entry name" value="SHSP"/>
    <property type="match status" value="1"/>
</dbReference>
<protein>
    <submittedName>
        <fullName evidence="4">Hsp20/alpha crystallin family protein</fullName>
    </submittedName>
</protein>
<dbReference type="InterPro" id="IPR008978">
    <property type="entry name" value="HSP20-like_chaperone"/>
</dbReference>
<dbReference type="Pfam" id="PF00011">
    <property type="entry name" value="HSP20"/>
    <property type="match status" value="1"/>
</dbReference>
<dbReference type="PANTHER" id="PTHR11527">
    <property type="entry name" value="HEAT-SHOCK PROTEIN 20 FAMILY MEMBER"/>
    <property type="match status" value="1"/>
</dbReference>
<dbReference type="InterPro" id="IPR031107">
    <property type="entry name" value="Small_HSP"/>
</dbReference>
<evidence type="ECO:0000259" key="3">
    <source>
        <dbReference type="PROSITE" id="PS01031"/>
    </source>
</evidence>
<comment type="caution">
    <text evidence="4">The sequence shown here is derived from an EMBL/GenBank/DDBJ whole genome shotgun (WGS) entry which is preliminary data.</text>
</comment>
<name>A0A4Q0QIJ4_9BRAD</name>
<dbReference type="SUPFAM" id="SSF49764">
    <property type="entry name" value="HSP20-like chaperones"/>
    <property type="match status" value="1"/>
</dbReference>
<evidence type="ECO:0000256" key="2">
    <source>
        <dbReference type="RuleBase" id="RU003616"/>
    </source>
</evidence>
<gene>
    <name evidence="4" type="ORF">EAS61_23945</name>
</gene>
<evidence type="ECO:0000256" key="1">
    <source>
        <dbReference type="PROSITE-ProRule" id="PRU00285"/>
    </source>
</evidence>
<dbReference type="Proteomes" id="UP000290174">
    <property type="component" value="Unassembled WGS sequence"/>
</dbReference>
<dbReference type="CDD" id="cd06464">
    <property type="entry name" value="ACD_sHsps-like"/>
    <property type="match status" value="1"/>
</dbReference>
<dbReference type="EMBL" id="RKMK01000024">
    <property type="protein sequence ID" value="RXG91995.1"/>
    <property type="molecule type" value="Genomic_DNA"/>
</dbReference>
<feature type="domain" description="SHSP" evidence="3">
    <location>
        <begin position="25"/>
        <end position="134"/>
    </location>
</feature>